<comment type="caution">
    <text evidence="1">The sequence shown here is derived from an EMBL/GenBank/DDBJ whole genome shotgun (WGS) entry which is preliminary data.</text>
</comment>
<reference evidence="1 2" key="1">
    <citation type="submission" date="2017-09" db="EMBL/GenBank/DDBJ databases">
        <title>Depth-based differentiation of microbial function through sediment-hosted aquifers and enrichment of novel symbionts in the deep terrestrial subsurface.</title>
        <authorList>
            <person name="Probst A.J."/>
            <person name="Ladd B."/>
            <person name="Jarett J.K."/>
            <person name="Geller-Mcgrath D.E."/>
            <person name="Sieber C.M."/>
            <person name="Emerson J.B."/>
            <person name="Anantharaman K."/>
            <person name="Thomas B.C."/>
            <person name="Malmstrom R."/>
            <person name="Stieglmeier M."/>
            <person name="Klingl A."/>
            <person name="Woyke T."/>
            <person name="Ryan C.M."/>
            <person name="Banfield J.F."/>
        </authorList>
    </citation>
    <scope>NUCLEOTIDE SEQUENCE [LARGE SCALE GENOMIC DNA]</scope>
    <source>
        <strain evidence="1">CG_4_10_14_3_um_filter_34_13</strain>
    </source>
</reference>
<gene>
    <name evidence="1" type="ORF">COZ07_09755</name>
</gene>
<organism evidence="1 2">
    <name type="scientific">Candidatus Infernicultor aquiphilus</name>
    <dbReference type="NCBI Taxonomy" id="1805029"/>
    <lineage>
        <taxon>Bacteria</taxon>
        <taxon>Pseudomonadati</taxon>
        <taxon>Atribacterota</taxon>
        <taxon>Candidatus Phoenicimicrobiia</taxon>
        <taxon>Candidatus Pheonicimicrobiales</taxon>
        <taxon>Candidatus Phoenicimicrobiaceae</taxon>
        <taxon>Candidatus Infernicultor</taxon>
    </lineage>
</organism>
<proteinExistence type="predicted"/>
<protein>
    <submittedName>
        <fullName evidence="1">Uncharacterized protein</fullName>
    </submittedName>
</protein>
<evidence type="ECO:0000313" key="1">
    <source>
        <dbReference type="EMBL" id="PIY31300.1"/>
    </source>
</evidence>
<dbReference type="AlphaFoldDB" id="A0A2M7PKZ3"/>
<evidence type="ECO:0000313" key="2">
    <source>
        <dbReference type="Proteomes" id="UP000230646"/>
    </source>
</evidence>
<sequence>MDIIESWFEQAKKLDSGESLFLECHSKADARSMLRKFKHIRSEYEKINPILTSTIELHTTFKDKKFWLVITKLSASPLVGFKKDMNGNLIKITLENDIDRERRIKLMIVDGMNLEEIKQNVHDLTNEEIELYFK</sequence>
<dbReference type="Proteomes" id="UP000230646">
    <property type="component" value="Unassembled WGS sequence"/>
</dbReference>
<feature type="non-terminal residue" evidence="1">
    <location>
        <position position="134"/>
    </location>
</feature>
<accession>A0A2M7PKZ3</accession>
<dbReference type="EMBL" id="PFKO01000356">
    <property type="protein sequence ID" value="PIY31300.1"/>
    <property type="molecule type" value="Genomic_DNA"/>
</dbReference>
<name>A0A2M7PKZ3_9BACT</name>